<name>I1X5G1_9BACT</name>
<dbReference type="PANTHER" id="PTHR48084:SF4">
    <property type="entry name" value="2-OXOGLUTARATE OXIDOREDUCTASE SUBUNIT KORB"/>
    <property type="match status" value="1"/>
</dbReference>
<gene>
    <name evidence="3" type="ORF">ws406H10_0024</name>
</gene>
<evidence type="ECO:0000313" key="3">
    <source>
        <dbReference type="EMBL" id="AFI78736.1"/>
    </source>
</evidence>
<dbReference type="InterPro" id="IPR029061">
    <property type="entry name" value="THDP-binding"/>
</dbReference>
<dbReference type="Gene3D" id="3.40.50.970">
    <property type="match status" value="1"/>
</dbReference>
<dbReference type="InterPro" id="IPR011766">
    <property type="entry name" value="TPP_enzyme_TPP-bd"/>
</dbReference>
<dbReference type="InterPro" id="IPR051457">
    <property type="entry name" value="2-oxoacid:Fd_oxidoreductase"/>
</dbReference>
<reference evidence="3" key="1">
    <citation type="journal article" date="2012" name="ISME J.">
        <title>Roseobacter clade bacteria are abundant in coastal sediments and encode a novel combination of sulfur oxidation genes.</title>
        <authorList>
            <person name="Lenk S."/>
            <person name="Moraru C."/>
            <person name="Hahnke S."/>
            <person name="Arnds J."/>
            <person name="Richter M."/>
            <person name="Kube M."/>
            <person name="Reinhardt R."/>
            <person name="Brinkhoff T."/>
            <person name="Harder J."/>
            <person name="Amann R."/>
            <person name="Mussmann M."/>
        </authorList>
    </citation>
    <scope>NUCLEOTIDE SEQUENCE</scope>
</reference>
<keyword evidence="1" id="KW-0560">Oxidoreductase</keyword>
<dbReference type="Pfam" id="PF02775">
    <property type="entry name" value="TPP_enzyme_C"/>
    <property type="match status" value="1"/>
</dbReference>
<dbReference type="AlphaFoldDB" id="I1X5G1"/>
<evidence type="ECO:0000259" key="2">
    <source>
        <dbReference type="Pfam" id="PF02775"/>
    </source>
</evidence>
<dbReference type="SUPFAM" id="SSF52518">
    <property type="entry name" value="Thiamin diphosphate-binding fold (THDP-binding)"/>
    <property type="match status" value="1"/>
</dbReference>
<dbReference type="GO" id="GO:0045333">
    <property type="term" value="P:cellular respiration"/>
    <property type="evidence" value="ECO:0007669"/>
    <property type="project" value="UniProtKB-ARBA"/>
</dbReference>
<accession>I1X5G1</accession>
<dbReference type="GO" id="GO:0030976">
    <property type="term" value="F:thiamine pyrophosphate binding"/>
    <property type="evidence" value="ECO:0007669"/>
    <property type="project" value="InterPro"/>
</dbReference>
<dbReference type="GO" id="GO:0016625">
    <property type="term" value="F:oxidoreductase activity, acting on the aldehyde or oxo group of donors, iron-sulfur protein as acceptor"/>
    <property type="evidence" value="ECO:0007669"/>
    <property type="project" value="UniProtKB-ARBA"/>
</dbReference>
<feature type="domain" description="Thiamine pyrophosphate enzyme TPP-binding" evidence="2">
    <location>
        <begin position="53"/>
        <end position="200"/>
    </location>
</feature>
<dbReference type="CDD" id="cd03375">
    <property type="entry name" value="TPP_OGFOR"/>
    <property type="match status" value="1"/>
</dbReference>
<proteinExistence type="predicted"/>
<evidence type="ECO:0000256" key="1">
    <source>
        <dbReference type="ARBA" id="ARBA00023002"/>
    </source>
</evidence>
<protein>
    <submittedName>
        <fullName evidence="3">2-oxoglutarate ferredoxin oxidoreductase subunit beta</fullName>
    </submittedName>
</protein>
<sequence>MTASATTSPVNFASDQEIRWCPGCGDFAILAQMKKLLPTLGIAPENTVFVSGIGCSSRFPYYLETYGIHGIHGRAPAIATGLKRTRPDLQVWVVTGDGDALSIGCTHLLHALRRNVDIKILLFNNRIYGLTKGQFSPTSPPGLVTGSTPEGTTHQPLHPLSIALASNATFVARSVDTNAKHLGETLRRAAEHKGSAFVEIYQNCHIFNDGAFDFAKNAAIRDNHIVQLRHGAPLIFGKDGTKGIRLSGTRLEVVEVDGEAGSSGLLVHDEKSSTATIAHMIAEMSHPEMPEAIGVLRAVNQPTHNQLMPDQNPQPAERATALESLLRAGETWTVN</sequence>
<organism evidence="3">
    <name type="scientific">uncultured bacterium ws406H10</name>
    <dbReference type="NCBI Taxonomy" id="1131831"/>
    <lineage>
        <taxon>Bacteria</taxon>
        <taxon>environmental samples</taxon>
    </lineage>
</organism>
<dbReference type="PANTHER" id="PTHR48084">
    <property type="entry name" value="2-OXOGLUTARATE OXIDOREDUCTASE SUBUNIT KORB-RELATED"/>
    <property type="match status" value="1"/>
</dbReference>
<dbReference type="EMBL" id="JQ256789">
    <property type="protein sequence ID" value="AFI78736.1"/>
    <property type="molecule type" value="Genomic_DNA"/>
</dbReference>